<name>A0A8H7DDC6_9AGAR</name>
<dbReference type="AlphaFoldDB" id="A0A8H7DDC6"/>
<dbReference type="Proteomes" id="UP000623467">
    <property type="component" value="Unassembled WGS sequence"/>
</dbReference>
<evidence type="ECO:0000313" key="2">
    <source>
        <dbReference type="Proteomes" id="UP000623467"/>
    </source>
</evidence>
<dbReference type="InterPro" id="IPR011989">
    <property type="entry name" value="ARM-like"/>
</dbReference>
<reference evidence="1" key="1">
    <citation type="submission" date="2020-05" db="EMBL/GenBank/DDBJ databases">
        <title>Mycena genomes resolve the evolution of fungal bioluminescence.</title>
        <authorList>
            <person name="Tsai I.J."/>
        </authorList>
    </citation>
    <scope>NUCLEOTIDE SEQUENCE</scope>
    <source>
        <strain evidence="1">160909Yilan</strain>
    </source>
</reference>
<proteinExistence type="predicted"/>
<gene>
    <name evidence="1" type="ORF">MSAN_00766500</name>
</gene>
<dbReference type="OrthoDB" id="3037552at2759"/>
<organism evidence="1 2">
    <name type="scientific">Mycena sanguinolenta</name>
    <dbReference type="NCBI Taxonomy" id="230812"/>
    <lineage>
        <taxon>Eukaryota</taxon>
        <taxon>Fungi</taxon>
        <taxon>Dikarya</taxon>
        <taxon>Basidiomycota</taxon>
        <taxon>Agaricomycotina</taxon>
        <taxon>Agaricomycetes</taxon>
        <taxon>Agaricomycetidae</taxon>
        <taxon>Agaricales</taxon>
        <taxon>Marasmiineae</taxon>
        <taxon>Mycenaceae</taxon>
        <taxon>Mycena</taxon>
    </lineage>
</organism>
<sequence>MYHRQAAGFIERNRGAALSSESLQVLSSYLGCKYVGHSTNLMVLQELDEKLRSSEESRRVMVDDPVGLQLVVEMLDSPFLKVRRLTCTILGHLAVNESTMSISLRTFGNKLVPLIRDHDDTIVETVMLAFSAAVRCPGGAQAFIDAELLNSVPKLMESPRPFVRTQACWLVGHLAVDESTVSTALSMFGIKLVPLMRDEDDNVVEKAVWAASAAVRCPRGGQAFIDTELSDRVPELLESSRPFVRTHACWLVGRLASHAQTRTAFPNGQTVTAVLESKFCVQLVGLLRDEDIYVIQAAELWTMFHNCLVLKEWFGIGAMSYSKVSCAKGVLSQES</sequence>
<dbReference type="SUPFAM" id="SSF48371">
    <property type="entry name" value="ARM repeat"/>
    <property type="match status" value="1"/>
</dbReference>
<evidence type="ECO:0000313" key="1">
    <source>
        <dbReference type="EMBL" id="KAF7371304.1"/>
    </source>
</evidence>
<comment type="caution">
    <text evidence="1">The sequence shown here is derived from an EMBL/GenBank/DDBJ whole genome shotgun (WGS) entry which is preliminary data.</text>
</comment>
<dbReference type="Gene3D" id="1.25.10.10">
    <property type="entry name" value="Leucine-rich Repeat Variant"/>
    <property type="match status" value="1"/>
</dbReference>
<dbReference type="EMBL" id="JACAZH010000004">
    <property type="protein sequence ID" value="KAF7371304.1"/>
    <property type="molecule type" value="Genomic_DNA"/>
</dbReference>
<accession>A0A8H7DDC6</accession>
<keyword evidence="2" id="KW-1185">Reference proteome</keyword>
<dbReference type="InterPro" id="IPR016024">
    <property type="entry name" value="ARM-type_fold"/>
</dbReference>
<protein>
    <submittedName>
        <fullName evidence="1">Uncharacterized protein</fullName>
    </submittedName>
</protein>